<feature type="transmembrane region" description="Helical" evidence="5">
    <location>
        <begin position="142"/>
        <end position="164"/>
    </location>
</feature>
<evidence type="ECO:0000259" key="6">
    <source>
        <dbReference type="SMART" id="SM00387"/>
    </source>
</evidence>
<keyword evidence="2 7" id="KW-0418">Kinase</keyword>
<sequence>MVEAGVGRATEARVRWFGLWDSYFVICYLVTTGLVFTSGVPQSHRVIAIGALTLAVPWYAGVGRPLMLRHDSDRRNVVFPVGLFVLFVVAGAVDLMSSFALFAIVPMVMMSLATRPAIVVAGLGNLVPVTMLWWQGGAASPAVLSVLLASLLGIALSVLLGLWIKRVVRQNKEHAELIEELRKNREHVARLSHEAGIAAERERLAREIHDTLAQSLTSIIGLVQAAESEVEGAPGLDRARRHLALAGRAAKEGLVEARDFVAARTPASLRESSLAQAVRRQTDGLTARTGLPVRFAVEGDEQPLPMAVSVVLLRAAQETLANIRKHAAARQVVVTLRYAGSHVALVVTDDGEGFDAAAGEGAGEDDREGGFGLRGLRARVAEIGGVTAVSSGRGEGTTVEVKVPLAEAPRAEAPQVEAPQVEAPQVEASLGPVAEGASHGC</sequence>
<dbReference type="PIRSF" id="PIRSF037434">
    <property type="entry name" value="STHK_ChrS"/>
    <property type="match status" value="1"/>
</dbReference>
<dbReference type="InterPro" id="IPR036890">
    <property type="entry name" value="HATPase_C_sf"/>
</dbReference>
<evidence type="ECO:0000256" key="5">
    <source>
        <dbReference type="SAM" id="Phobius"/>
    </source>
</evidence>
<keyword evidence="5" id="KW-0472">Membrane</keyword>
<accession>A0A371PXC6</accession>
<dbReference type="Pfam" id="PF07730">
    <property type="entry name" value="HisKA_3"/>
    <property type="match status" value="1"/>
</dbReference>
<dbReference type="EMBL" id="QUAC01000226">
    <property type="protein sequence ID" value="REK87130.1"/>
    <property type="molecule type" value="Genomic_DNA"/>
</dbReference>
<dbReference type="Gene3D" id="1.20.5.1930">
    <property type="match status" value="1"/>
</dbReference>
<dbReference type="Gene3D" id="3.30.565.10">
    <property type="entry name" value="Histidine kinase-like ATPase, C-terminal domain"/>
    <property type="match status" value="1"/>
</dbReference>
<feature type="domain" description="Histidine kinase/HSP90-like ATPase" evidence="6">
    <location>
        <begin position="307"/>
        <end position="407"/>
    </location>
</feature>
<feature type="transmembrane region" description="Helical" evidence="5">
    <location>
        <begin position="46"/>
        <end position="62"/>
    </location>
</feature>
<keyword evidence="5" id="KW-1133">Transmembrane helix</keyword>
<dbReference type="OrthoDB" id="227596at2"/>
<dbReference type="GO" id="GO:0046983">
    <property type="term" value="F:protein dimerization activity"/>
    <property type="evidence" value="ECO:0007669"/>
    <property type="project" value="InterPro"/>
</dbReference>
<dbReference type="InterPro" id="IPR017205">
    <property type="entry name" value="Sig_transdc_His_kinase_ChrS"/>
</dbReference>
<evidence type="ECO:0000313" key="7">
    <source>
        <dbReference type="EMBL" id="REK87130.1"/>
    </source>
</evidence>
<dbReference type="SUPFAM" id="SSF55874">
    <property type="entry name" value="ATPase domain of HSP90 chaperone/DNA topoisomerase II/histidine kinase"/>
    <property type="match status" value="1"/>
</dbReference>
<comment type="caution">
    <text evidence="7">The sequence shown here is derived from an EMBL/GenBank/DDBJ whole genome shotgun (WGS) entry which is preliminary data.</text>
</comment>
<dbReference type="GO" id="GO:0000155">
    <property type="term" value="F:phosphorelay sensor kinase activity"/>
    <property type="evidence" value="ECO:0007669"/>
    <property type="project" value="InterPro"/>
</dbReference>
<evidence type="ECO:0000256" key="2">
    <source>
        <dbReference type="ARBA" id="ARBA00022777"/>
    </source>
</evidence>
<dbReference type="RefSeq" id="WP_128510066.1">
    <property type="nucleotide sequence ID" value="NZ_QUAC01000226.1"/>
</dbReference>
<evidence type="ECO:0000256" key="3">
    <source>
        <dbReference type="ARBA" id="ARBA00023012"/>
    </source>
</evidence>
<keyword evidence="3" id="KW-0902">Two-component regulatory system</keyword>
<feature type="region of interest" description="Disordered" evidence="4">
    <location>
        <begin position="410"/>
        <end position="441"/>
    </location>
</feature>
<dbReference type="CDD" id="cd16917">
    <property type="entry name" value="HATPase_UhpB-NarQ-NarX-like"/>
    <property type="match status" value="1"/>
</dbReference>
<dbReference type="SMART" id="SM00387">
    <property type="entry name" value="HATPase_c"/>
    <property type="match status" value="1"/>
</dbReference>
<dbReference type="AlphaFoldDB" id="A0A371PXC6"/>
<protein>
    <submittedName>
        <fullName evidence="7">Sensor histidine kinase</fullName>
    </submittedName>
</protein>
<evidence type="ECO:0000313" key="8">
    <source>
        <dbReference type="Proteomes" id="UP000262477"/>
    </source>
</evidence>
<proteinExistence type="predicted"/>
<dbReference type="InterPro" id="IPR050482">
    <property type="entry name" value="Sensor_HK_TwoCompSys"/>
</dbReference>
<organism evidence="7 8">
    <name type="scientific">Streptomyces inhibens</name>
    <dbReference type="NCBI Taxonomy" id="2293571"/>
    <lineage>
        <taxon>Bacteria</taxon>
        <taxon>Bacillati</taxon>
        <taxon>Actinomycetota</taxon>
        <taxon>Actinomycetes</taxon>
        <taxon>Kitasatosporales</taxon>
        <taxon>Streptomycetaceae</taxon>
        <taxon>Streptomyces</taxon>
    </lineage>
</organism>
<feature type="transmembrane region" description="Helical" evidence="5">
    <location>
        <begin position="82"/>
        <end position="105"/>
    </location>
</feature>
<keyword evidence="8" id="KW-1185">Reference proteome</keyword>
<feature type="transmembrane region" description="Helical" evidence="5">
    <location>
        <begin position="20"/>
        <end position="39"/>
    </location>
</feature>
<gene>
    <name evidence="7" type="ORF">DY245_28420</name>
</gene>
<reference evidence="7 8" key="1">
    <citation type="submission" date="2018-08" db="EMBL/GenBank/DDBJ databases">
        <title>Streptomyces NEAU-D10 sp. nov., a novel Actinomycete isolated from soil.</title>
        <authorList>
            <person name="Jin L."/>
        </authorList>
    </citation>
    <scope>NUCLEOTIDE SEQUENCE [LARGE SCALE GENOMIC DNA]</scope>
    <source>
        <strain evidence="7 8">NEAU-D10</strain>
    </source>
</reference>
<dbReference type="Pfam" id="PF02518">
    <property type="entry name" value="HATPase_c"/>
    <property type="match status" value="1"/>
</dbReference>
<dbReference type="InterPro" id="IPR003594">
    <property type="entry name" value="HATPase_dom"/>
</dbReference>
<evidence type="ECO:0000256" key="1">
    <source>
        <dbReference type="ARBA" id="ARBA00022679"/>
    </source>
</evidence>
<name>A0A371PXC6_STRIH</name>
<evidence type="ECO:0000256" key="4">
    <source>
        <dbReference type="SAM" id="MobiDB-lite"/>
    </source>
</evidence>
<dbReference type="InterPro" id="IPR011712">
    <property type="entry name" value="Sig_transdc_His_kin_sub3_dim/P"/>
</dbReference>
<dbReference type="GO" id="GO:0016020">
    <property type="term" value="C:membrane"/>
    <property type="evidence" value="ECO:0007669"/>
    <property type="project" value="InterPro"/>
</dbReference>
<dbReference type="PANTHER" id="PTHR24421:SF62">
    <property type="entry name" value="SENSORY TRANSDUCTION HISTIDINE KINASE"/>
    <property type="match status" value="1"/>
</dbReference>
<dbReference type="Proteomes" id="UP000262477">
    <property type="component" value="Unassembled WGS sequence"/>
</dbReference>
<keyword evidence="5" id="KW-0812">Transmembrane</keyword>
<keyword evidence="1" id="KW-0808">Transferase</keyword>
<feature type="transmembrane region" description="Helical" evidence="5">
    <location>
        <begin position="117"/>
        <end position="136"/>
    </location>
</feature>
<dbReference type="PANTHER" id="PTHR24421">
    <property type="entry name" value="NITRATE/NITRITE SENSOR PROTEIN NARX-RELATED"/>
    <property type="match status" value="1"/>
</dbReference>